<dbReference type="NCBIfam" id="TIGR00756">
    <property type="entry name" value="PPR"/>
    <property type="match status" value="8"/>
</dbReference>
<evidence type="ECO:0000313" key="5">
    <source>
        <dbReference type="Proteomes" id="UP000796880"/>
    </source>
</evidence>
<organism evidence="4 5">
    <name type="scientific">Rhamnella rubrinervis</name>
    <dbReference type="NCBI Taxonomy" id="2594499"/>
    <lineage>
        <taxon>Eukaryota</taxon>
        <taxon>Viridiplantae</taxon>
        <taxon>Streptophyta</taxon>
        <taxon>Embryophyta</taxon>
        <taxon>Tracheophyta</taxon>
        <taxon>Spermatophyta</taxon>
        <taxon>Magnoliopsida</taxon>
        <taxon>eudicotyledons</taxon>
        <taxon>Gunneridae</taxon>
        <taxon>Pentapetalae</taxon>
        <taxon>rosids</taxon>
        <taxon>fabids</taxon>
        <taxon>Rosales</taxon>
        <taxon>Rhamnaceae</taxon>
        <taxon>rhamnoid group</taxon>
        <taxon>Rhamneae</taxon>
        <taxon>Rhamnella</taxon>
    </lineage>
</organism>
<dbReference type="GO" id="GO:0009507">
    <property type="term" value="C:chloroplast"/>
    <property type="evidence" value="ECO:0007669"/>
    <property type="project" value="TreeGrafter"/>
</dbReference>
<dbReference type="InterPro" id="IPR011990">
    <property type="entry name" value="TPR-like_helical_dom_sf"/>
</dbReference>
<feature type="repeat" description="PPR" evidence="3">
    <location>
        <begin position="137"/>
        <end position="171"/>
    </location>
</feature>
<dbReference type="Pfam" id="PF13041">
    <property type="entry name" value="PPR_2"/>
    <property type="match status" value="3"/>
</dbReference>
<comment type="similarity">
    <text evidence="1">Belongs to the PPR family. P subfamily.</text>
</comment>
<sequence>MPQALFLKPFISVPLNNWSKSKVHTTSIDVNINIRGRAEVVCMGMLAPRKLFQKRKKQEVFRDAADEAKQKNWRRLIKEIEETGSAVSVLKTEGIKNQAISKDLVVGTLVRFKQLKKWKLVSEILEWLKTQNWWDFSEVDFLMLITAYGKQGNFNQAERVLSLINKKGYAPSVISHTALMEAYGKGGRFNNAEAIFRRMQSSGPEPSALTYQIILKIFVEGCKFKEAEEIFETLLNEEKSHLKPDQKMFHMMIYMYKKAGSYEKARKIFALMAERGVQQSTVTYNSLMSFETNYKEVSRIYDQMQRAGLRPDVVSYALLINAYGKARREEEALAVFEEMLDAGVRPTHKAYNILLDAFAISGMVEQARTVFKSMRRDRYTPDICSYTTMLSAYVNASDMVGAEKFFNRIKQDGLKPNVVTFGTLIKGYAKTNNLEKMMEKYEEMQAYGVKLNQTILTTIMDAYGKNRDFGSAVVWYKEMESCGLPPDQKAKNILLSLATTPEELKEAGQLVGHLDKSGNDLVLNGVSKFDDEDEDGDDGDEEFDVPEYAISYDEKQDELNHFTGDDQQNLEFVHTLKSIDL</sequence>
<dbReference type="Pfam" id="PF13812">
    <property type="entry name" value="PPR_3"/>
    <property type="match status" value="1"/>
</dbReference>
<feature type="repeat" description="PPR" evidence="3">
    <location>
        <begin position="312"/>
        <end position="346"/>
    </location>
</feature>
<feature type="repeat" description="PPR" evidence="3">
    <location>
        <begin position="382"/>
        <end position="416"/>
    </location>
</feature>
<gene>
    <name evidence="4" type="ORF">FNV43_RR14734</name>
</gene>
<reference evidence="4" key="1">
    <citation type="submission" date="2020-03" db="EMBL/GenBank/DDBJ databases">
        <title>A high-quality chromosome-level genome assembly of a woody plant with both climbing and erect habits, Rhamnella rubrinervis.</title>
        <authorList>
            <person name="Lu Z."/>
            <person name="Yang Y."/>
            <person name="Zhu X."/>
            <person name="Sun Y."/>
        </authorList>
    </citation>
    <scope>NUCLEOTIDE SEQUENCE</scope>
    <source>
        <strain evidence="4">BYM</strain>
        <tissue evidence="4">Leaf</tissue>
    </source>
</reference>
<dbReference type="GO" id="GO:0003729">
    <property type="term" value="F:mRNA binding"/>
    <property type="evidence" value="ECO:0007669"/>
    <property type="project" value="TreeGrafter"/>
</dbReference>
<feature type="repeat" description="PPR" evidence="3">
    <location>
        <begin position="347"/>
        <end position="381"/>
    </location>
</feature>
<feature type="repeat" description="PPR" evidence="3">
    <location>
        <begin position="245"/>
        <end position="279"/>
    </location>
</feature>
<dbReference type="Proteomes" id="UP000796880">
    <property type="component" value="Unassembled WGS sequence"/>
</dbReference>
<evidence type="ECO:0008006" key="6">
    <source>
        <dbReference type="Google" id="ProtNLM"/>
    </source>
</evidence>
<evidence type="ECO:0000256" key="3">
    <source>
        <dbReference type="PROSITE-ProRule" id="PRU00708"/>
    </source>
</evidence>
<dbReference type="PANTHER" id="PTHR47934">
    <property type="entry name" value="PENTATRICOPEPTIDE REPEAT-CONTAINING PROTEIN PET309, MITOCHONDRIAL"/>
    <property type="match status" value="1"/>
</dbReference>
<evidence type="ECO:0000256" key="1">
    <source>
        <dbReference type="ARBA" id="ARBA00007626"/>
    </source>
</evidence>
<feature type="repeat" description="PPR" evidence="3">
    <location>
        <begin position="172"/>
        <end position="206"/>
    </location>
</feature>
<dbReference type="GO" id="GO:0006396">
    <property type="term" value="P:RNA processing"/>
    <property type="evidence" value="ECO:0007669"/>
    <property type="project" value="TreeGrafter"/>
</dbReference>
<dbReference type="SUPFAM" id="SSF81901">
    <property type="entry name" value="HCP-like"/>
    <property type="match status" value="1"/>
</dbReference>
<proteinExistence type="inferred from homology"/>
<feature type="repeat" description="PPR" evidence="3">
    <location>
        <begin position="452"/>
        <end position="486"/>
    </location>
</feature>
<comment type="caution">
    <text evidence="4">The sequence shown here is derived from an EMBL/GenBank/DDBJ whole genome shotgun (WGS) entry which is preliminary data.</text>
</comment>
<dbReference type="InterPro" id="IPR002885">
    <property type="entry name" value="PPR_rpt"/>
</dbReference>
<keyword evidence="5" id="KW-1185">Reference proteome</keyword>
<dbReference type="OrthoDB" id="185373at2759"/>
<dbReference type="AlphaFoldDB" id="A0A8K0MGI2"/>
<protein>
    <recommendedName>
        <fullName evidence="6">Pentatricopeptide repeat-containing protein</fullName>
    </recommendedName>
</protein>
<dbReference type="Gene3D" id="1.25.40.10">
    <property type="entry name" value="Tetratricopeptide repeat domain"/>
    <property type="match status" value="4"/>
</dbReference>
<name>A0A8K0MGI2_9ROSA</name>
<dbReference type="Pfam" id="PF01535">
    <property type="entry name" value="PPR"/>
    <property type="match status" value="2"/>
</dbReference>
<dbReference type="EMBL" id="VOIH02000006">
    <property type="protein sequence ID" value="KAF3445041.1"/>
    <property type="molecule type" value="Genomic_DNA"/>
</dbReference>
<dbReference type="InterPro" id="IPR051114">
    <property type="entry name" value="Mito_RNA_Proc_CCM1"/>
</dbReference>
<evidence type="ECO:0000256" key="2">
    <source>
        <dbReference type="ARBA" id="ARBA00022737"/>
    </source>
</evidence>
<evidence type="ECO:0000313" key="4">
    <source>
        <dbReference type="EMBL" id="KAF3445041.1"/>
    </source>
</evidence>
<dbReference type="PANTHER" id="PTHR47934:SF4">
    <property type="entry name" value="OS08G0191900 PROTEIN"/>
    <property type="match status" value="1"/>
</dbReference>
<dbReference type="PROSITE" id="PS51375">
    <property type="entry name" value="PPR"/>
    <property type="match status" value="8"/>
</dbReference>
<keyword evidence="2" id="KW-0677">Repeat</keyword>
<accession>A0A8K0MGI2</accession>
<feature type="repeat" description="PPR" evidence="3">
    <location>
        <begin position="417"/>
        <end position="451"/>
    </location>
</feature>